<accession>A0A9P4MP61</accession>
<dbReference type="EMBL" id="ML994031">
    <property type="protein sequence ID" value="KAF2200259.1"/>
    <property type="molecule type" value="Genomic_DNA"/>
</dbReference>
<sequence length="162" mass="17939">MGRMEMAHVRSKTSTIPTASPRMSQFETALHLHISRPTQPRDFCAFSSGREHYETDTHPLGTCKSSSYASAKDSCGRGYSVKPHPPSEWLQTGCLELTLSQYHERKSSPMPSFLVPSLLETPPLAPWHVAAGGWLVCSQVVVTCLRCPSTLPRKSPRNANYP</sequence>
<proteinExistence type="predicted"/>
<dbReference type="AlphaFoldDB" id="A0A9P4MP61"/>
<comment type="caution">
    <text evidence="1">The sequence shown here is derived from an EMBL/GenBank/DDBJ whole genome shotgun (WGS) entry which is preliminary data.</text>
</comment>
<gene>
    <name evidence="1" type="ORF">GQ43DRAFT_81748</name>
</gene>
<keyword evidence="2" id="KW-1185">Reference proteome</keyword>
<organism evidence="1 2">
    <name type="scientific">Delitschia confertaspora ATCC 74209</name>
    <dbReference type="NCBI Taxonomy" id="1513339"/>
    <lineage>
        <taxon>Eukaryota</taxon>
        <taxon>Fungi</taxon>
        <taxon>Dikarya</taxon>
        <taxon>Ascomycota</taxon>
        <taxon>Pezizomycotina</taxon>
        <taxon>Dothideomycetes</taxon>
        <taxon>Pleosporomycetidae</taxon>
        <taxon>Pleosporales</taxon>
        <taxon>Delitschiaceae</taxon>
        <taxon>Delitschia</taxon>
    </lineage>
</organism>
<reference evidence="1" key="1">
    <citation type="journal article" date="2020" name="Stud. Mycol.">
        <title>101 Dothideomycetes genomes: a test case for predicting lifestyles and emergence of pathogens.</title>
        <authorList>
            <person name="Haridas S."/>
            <person name="Albert R."/>
            <person name="Binder M."/>
            <person name="Bloem J."/>
            <person name="Labutti K."/>
            <person name="Salamov A."/>
            <person name="Andreopoulos B."/>
            <person name="Baker S."/>
            <person name="Barry K."/>
            <person name="Bills G."/>
            <person name="Bluhm B."/>
            <person name="Cannon C."/>
            <person name="Castanera R."/>
            <person name="Culley D."/>
            <person name="Daum C."/>
            <person name="Ezra D."/>
            <person name="Gonzalez J."/>
            <person name="Henrissat B."/>
            <person name="Kuo A."/>
            <person name="Liang C."/>
            <person name="Lipzen A."/>
            <person name="Lutzoni F."/>
            <person name="Magnuson J."/>
            <person name="Mondo S."/>
            <person name="Nolan M."/>
            <person name="Ohm R."/>
            <person name="Pangilinan J."/>
            <person name="Park H.-J."/>
            <person name="Ramirez L."/>
            <person name="Alfaro M."/>
            <person name="Sun H."/>
            <person name="Tritt A."/>
            <person name="Yoshinaga Y."/>
            <person name="Zwiers L.-H."/>
            <person name="Turgeon B."/>
            <person name="Goodwin S."/>
            <person name="Spatafora J."/>
            <person name="Crous P."/>
            <person name="Grigoriev I."/>
        </authorList>
    </citation>
    <scope>NUCLEOTIDE SEQUENCE</scope>
    <source>
        <strain evidence="1">ATCC 74209</strain>
    </source>
</reference>
<name>A0A9P4MP61_9PLEO</name>
<protein>
    <submittedName>
        <fullName evidence="1">Uncharacterized protein</fullName>
    </submittedName>
</protein>
<dbReference type="Proteomes" id="UP000799536">
    <property type="component" value="Unassembled WGS sequence"/>
</dbReference>
<evidence type="ECO:0000313" key="1">
    <source>
        <dbReference type="EMBL" id="KAF2200259.1"/>
    </source>
</evidence>
<evidence type="ECO:0000313" key="2">
    <source>
        <dbReference type="Proteomes" id="UP000799536"/>
    </source>
</evidence>